<feature type="compositionally biased region" description="Basic and acidic residues" evidence="1">
    <location>
        <begin position="41"/>
        <end position="50"/>
    </location>
</feature>
<name>A0AAD5MX93_PARTN</name>
<evidence type="ECO:0000256" key="1">
    <source>
        <dbReference type="SAM" id="MobiDB-lite"/>
    </source>
</evidence>
<proteinExistence type="predicted"/>
<organism evidence="2 3">
    <name type="scientific">Parelaphostrongylus tenuis</name>
    <name type="common">Meningeal worm</name>
    <dbReference type="NCBI Taxonomy" id="148309"/>
    <lineage>
        <taxon>Eukaryota</taxon>
        <taxon>Metazoa</taxon>
        <taxon>Ecdysozoa</taxon>
        <taxon>Nematoda</taxon>
        <taxon>Chromadorea</taxon>
        <taxon>Rhabditida</taxon>
        <taxon>Rhabditina</taxon>
        <taxon>Rhabditomorpha</taxon>
        <taxon>Strongyloidea</taxon>
        <taxon>Metastrongylidae</taxon>
        <taxon>Parelaphostrongylus</taxon>
    </lineage>
</organism>
<evidence type="ECO:0000313" key="2">
    <source>
        <dbReference type="EMBL" id="KAJ1352604.1"/>
    </source>
</evidence>
<dbReference type="Proteomes" id="UP001196413">
    <property type="component" value="Unassembled WGS sequence"/>
</dbReference>
<feature type="region of interest" description="Disordered" evidence="1">
    <location>
        <begin position="28"/>
        <end position="50"/>
    </location>
</feature>
<dbReference type="AlphaFoldDB" id="A0AAD5MX93"/>
<comment type="caution">
    <text evidence="2">The sequence shown here is derived from an EMBL/GenBank/DDBJ whole genome shotgun (WGS) entry which is preliminary data.</text>
</comment>
<keyword evidence="3" id="KW-1185">Reference proteome</keyword>
<feature type="compositionally biased region" description="Polar residues" evidence="1">
    <location>
        <begin position="31"/>
        <end position="40"/>
    </location>
</feature>
<evidence type="ECO:0000313" key="3">
    <source>
        <dbReference type="Proteomes" id="UP001196413"/>
    </source>
</evidence>
<gene>
    <name evidence="2" type="ORF">KIN20_008998</name>
</gene>
<sequence>MPYPTKYECDDDPEEIAEREMEERTKALEIVNQQSTSADQQQKDVTEPCR</sequence>
<protein>
    <submittedName>
        <fullName evidence="2">Uncharacterized protein</fullName>
    </submittedName>
</protein>
<dbReference type="EMBL" id="JAHQIW010001482">
    <property type="protein sequence ID" value="KAJ1352604.1"/>
    <property type="molecule type" value="Genomic_DNA"/>
</dbReference>
<reference evidence="2" key="1">
    <citation type="submission" date="2021-06" db="EMBL/GenBank/DDBJ databases">
        <title>Parelaphostrongylus tenuis whole genome reference sequence.</title>
        <authorList>
            <person name="Garwood T.J."/>
            <person name="Larsen P.A."/>
            <person name="Fountain-Jones N.M."/>
            <person name="Garbe J.R."/>
            <person name="Macchietto M.G."/>
            <person name="Kania S.A."/>
            <person name="Gerhold R.W."/>
            <person name="Richards J.E."/>
            <person name="Wolf T.M."/>
        </authorList>
    </citation>
    <scope>NUCLEOTIDE SEQUENCE</scope>
    <source>
        <strain evidence="2">MNPRO001-30</strain>
        <tissue evidence="2">Meninges</tissue>
    </source>
</reference>
<accession>A0AAD5MX93</accession>